<reference evidence="3 4" key="1">
    <citation type="submission" date="2019-01" db="EMBL/GenBank/DDBJ databases">
        <title>Draft genome sequence of Psathyrella aberdarensis IHI B618.</title>
        <authorList>
            <person name="Buettner E."/>
            <person name="Kellner H."/>
        </authorList>
    </citation>
    <scope>NUCLEOTIDE SEQUENCE [LARGE SCALE GENOMIC DNA]</scope>
    <source>
        <strain evidence="3 4">IHI B618</strain>
    </source>
</reference>
<keyword evidence="1" id="KW-0175">Coiled coil</keyword>
<evidence type="ECO:0000256" key="2">
    <source>
        <dbReference type="SAM" id="MobiDB-lite"/>
    </source>
</evidence>
<keyword evidence="4" id="KW-1185">Reference proteome</keyword>
<feature type="compositionally biased region" description="Low complexity" evidence="2">
    <location>
        <begin position="214"/>
        <end position="229"/>
    </location>
</feature>
<evidence type="ECO:0000313" key="3">
    <source>
        <dbReference type="EMBL" id="RXW15586.1"/>
    </source>
</evidence>
<dbReference type="Proteomes" id="UP000290288">
    <property type="component" value="Unassembled WGS sequence"/>
</dbReference>
<gene>
    <name evidence="3" type="ORF">EST38_g10266</name>
</gene>
<evidence type="ECO:0000256" key="1">
    <source>
        <dbReference type="SAM" id="Coils"/>
    </source>
</evidence>
<evidence type="ECO:0000313" key="4">
    <source>
        <dbReference type="Proteomes" id="UP000290288"/>
    </source>
</evidence>
<dbReference type="EMBL" id="SDEE01000535">
    <property type="protein sequence ID" value="RXW15586.1"/>
    <property type="molecule type" value="Genomic_DNA"/>
</dbReference>
<feature type="compositionally biased region" description="Low complexity" evidence="2">
    <location>
        <begin position="249"/>
        <end position="260"/>
    </location>
</feature>
<sequence length="374" mass="40708">MASPSASELLKAQLVLEKAKLSKAQNKKKSRSKAAVPKAVNTSNKENEGITETKVEDAVSWAKNPEHTDQLLTIIEANERYRCTFGSAHGQGSAPTSGGLTVAKVAQKIAQELFPNSSVDNKKLGISVKNRVASIKKAYLAYKSKLGETGHGLIIDGKEDEIVEGTGIYNVHDKIRKKFKWYKRLHELLTASPVYDSSAVANSMTPLDLSILTSPSGAPQDAPAAACPDSDCDVPTQDPANIDPNTQASTTVPDPSLPSLSVPVIQRTPSLENAQALASPAPGSLKRKADLFQQLVDAHRTLSDARAESKRQRIELKEEKRMKLEQVRIEEAERQRKHEVDMMEKQMMLAQFKAGSAPLNSDTNSFGGFSSFEM</sequence>
<feature type="region of interest" description="Disordered" evidence="2">
    <location>
        <begin position="21"/>
        <end position="51"/>
    </location>
</feature>
<comment type="caution">
    <text evidence="3">The sequence shown here is derived from an EMBL/GenBank/DDBJ whole genome shotgun (WGS) entry which is preliminary data.</text>
</comment>
<feature type="region of interest" description="Disordered" evidence="2">
    <location>
        <begin position="212"/>
        <end position="260"/>
    </location>
</feature>
<name>A0A4Q2DA98_9AGAR</name>
<proteinExistence type="predicted"/>
<dbReference type="AlphaFoldDB" id="A0A4Q2DA98"/>
<protein>
    <submittedName>
        <fullName evidence="3">Uncharacterized protein</fullName>
    </submittedName>
</protein>
<accession>A0A4Q2DA98</accession>
<dbReference type="OrthoDB" id="3269005at2759"/>
<feature type="coiled-coil region" evidence="1">
    <location>
        <begin position="299"/>
        <end position="335"/>
    </location>
</feature>
<organism evidence="3 4">
    <name type="scientific">Candolleomyces aberdarensis</name>
    <dbReference type="NCBI Taxonomy" id="2316362"/>
    <lineage>
        <taxon>Eukaryota</taxon>
        <taxon>Fungi</taxon>
        <taxon>Dikarya</taxon>
        <taxon>Basidiomycota</taxon>
        <taxon>Agaricomycotina</taxon>
        <taxon>Agaricomycetes</taxon>
        <taxon>Agaricomycetidae</taxon>
        <taxon>Agaricales</taxon>
        <taxon>Agaricineae</taxon>
        <taxon>Psathyrellaceae</taxon>
        <taxon>Candolleomyces</taxon>
    </lineage>
</organism>